<accession>A0A1G6HIK3</accession>
<feature type="coiled-coil region" evidence="1">
    <location>
        <begin position="162"/>
        <end position="196"/>
    </location>
</feature>
<keyword evidence="4" id="KW-1185">Reference proteome</keyword>
<evidence type="ECO:0000256" key="1">
    <source>
        <dbReference type="SAM" id="Coils"/>
    </source>
</evidence>
<name>A0A1G6HIK3_9GAMM</name>
<dbReference type="RefSeq" id="WP_092616816.1">
    <property type="nucleotide sequence ID" value="NZ_FMYK01000002.1"/>
</dbReference>
<dbReference type="Pfam" id="PF13271">
    <property type="entry name" value="DUF4062"/>
    <property type="match status" value="1"/>
</dbReference>
<dbReference type="EMBL" id="FMYK01000002">
    <property type="protein sequence ID" value="SDB94080.1"/>
    <property type="molecule type" value="Genomic_DNA"/>
</dbReference>
<organism evidence="3 4">
    <name type="scientific">Acinetobacter marinus</name>
    <dbReference type="NCBI Taxonomy" id="281375"/>
    <lineage>
        <taxon>Bacteria</taxon>
        <taxon>Pseudomonadati</taxon>
        <taxon>Pseudomonadota</taxon>
        <taxon>Gammaproteobacteria</taxon>
        <taxon>Moraxellales</taxon>
        <taxon>Moraxellaceae</taxon>
        <taxon>Acinetobacter</taxon>
    </lineage>
</organism>
<evidence type="ECO:0000313" key="4">
    <source>
        <dbReference type="Proteomes" id="UP000242317"/>
    </source>
</evidence>
<dbReference type="OrthoDB" id="72299at2"/>
<reference evidence="4" key="1">
    <citation type="submission" date="2016-09" db="EMBL/GenBank/DDBJ databases">
        <authorList>
            <person name="Varghese N."/>
            <person name="Submissions S."/>
        </authorList>
    </citation>
    <scope>NUCLEOTIDE SEQUENCE [LARGE SCALE GENOMIC DNA]</scope>
    <source>
        <strain evidence="4">ANC 3699</strain>
    </source>
</reference>
<sequence length="325" mass="37972">MSDKRYHVFISTAFQGVEAERLKLEYTLLNLGAFPWQFNEPRNSLNTAQARRQMDECDYVVFVLSDFYGELSASGISYLHLDFSYAVNKKKTILSFVNQQPSSETDPEMIKKRNGLIDLFKSQSEYFQHYNGLLDFERNLRNAFQKAKSEFPSLGWVRPKSNDVLQSEVVRLREKVAELEQSLIRARQEVSYSQNEQAEQQSFLLSFRTQAYQDGNLKDVALQKELTWVQALKILAPHFRQPTLEMHFIKVVNAYLDEIALTEVNKIMPRVHAVARTQVDSRSLQQLKLQMKWNNWIIPQAEIGSGTRIYWRLTPEGERALNRHR</sequence>
<gene>
    <name evidence="3" type="ORF">SAMN05421749_102298</name>
</gene>
<dbReference type="Proteomes" id="UP000242317">
    <property type="component" value="Unassembled WGS sequence"/>
</dbReference>
<feature type="domain" description="DUF4062" evidence="2">
    <location>
        <begin position="8"/>
        <end position="86"/>
    </location>
</feature>
<evidence type="ECO:0000313" key="3">
    <source>
        <dbReference type="EMBL" id="SDB94080.1"/>
    </source>
</evidence>
<dbReference type="AlphaFoldDB" id="A0A1G6HIK3"/>
<keyword evidence="1" id="KW-0175">Coiled coil</keyword>
<evidence type="ECO:0000259" key="2">
    <source>
        <dbReference type="Pfam" id="PF13271"/>
    </source>
</evidence>
<protein>
    <recommendedName>
        <fullName evidence="2">DUF4062 domain-containing protein</fullName>
    </recommendedName>
</protein>
<dbReference type="InterPro" id="IPR025139">
    <property type="entry name" value="DUF4062"/>
</dbReference>
<proteinExistence type="predicted"/>